<dbReference type="PANTHER" id="PTHR48100">
    <property type="entry name" value="BROAD-SPECIFICITY PHOSPHATASE YOR283W-RELATED"/>
    <property type="match status" value="1"/>
</dbReference>
<dbReference type="PANTHER" id="PTHR48100:SF1">
    <property type="entry name" value="HISTIDINE PHOSPHATASE FAMILY PROTEIN-RELATED"/>
    <property type="match status" value="1"/>
</dbReference>
<dbReference type="EMBL" id="RWJI01000001">
    <property type="protein sequence ID" value="RRQ52731.1"/>
    <property type="molecule type" value="Genomic_DNA"/>
</dbReference>
<sequence length="215" mass="23932">MGISTHNRRLFIARHGETVFNKIARMQGQAELHTPLTWEGCIQARDMGRALAEYLGPDIRPQLWSSTAGRALQTLALIAEEIDADWHETNRDDRLLEIDVGRWSSRTYSDISAEIGPIVDTEHALFSVRPEGGEYYDDVAKRLSHWLDELPFDQDMLIICHGMTARVLRGLLLGVEPMAQFGAPIAPSLAQGSMVMIRDGVEVLVIDGSGHSERG</sequence>
<dbReference type="GO" id="GO:0005737">
    <property type="term" value="C:cytoplasm"/>
    <property type="evidence" value="ECO:0007669"/>
    <property type="project" value="TreeGrafter"/>
</dbReference>
<evidence type="ECO:0000256" key="3">
    <source>
        <dbReference type="PIRSR" id="PIRSR613078-1"/>
    </source>
</evidence>
<feature type="binding site" evidence="4">
    <location>
        <position position="70"/>
    </location>
    <ligand>
        <name>substrate</name>
    </ligand>
</feature>
<dbReference type="CDD" id="cd07067">
    <property type="entry name" value="HP_PGM_like"/>
    <property type="match status" value="1"/>
</dbReference>
<dbReference type="GO" id="GO:0016791">
    <property type="term" value="F:phosphatase activity"/>
    <property type="evidence" value="ECO:0007669"/>
    <property type="project" value="TreeGrafter"/>
</dbReference>
<dbReference type="Gene3D" id="3.40.50.1240">
    <property type="entry name" value="Phosphoglycerate mutase-like"/>
    <property type="match status" value="1"/>
</dbReference>
<accession>A0A426RUZ7</accession>
<evidence type="ECO:0000256" key="4">
    <source>
        <dbReference type="PIRSR" id="PIRSR613078-2"/>
    </source>
</evidence>
<dbReference type="RefSeq" id="WP_125230745.1">
    <property type="nucleotide sequence ID" value="NZ_RWJI01000001.1"/>
</dbReference>
<dbReference type="PIRSF" id="PIRSF000709">
    <property type="entry name" value="6PFK_2-Ptase"/>
    <property type="match status" value="1"/>
</dbReference>
<evidence type="ECO:0000313" key="5">
    <source>
        <dbReference type="EMBL" id="RRQ52731.1"/>
    </source>
</evidence>
<keyword evidence="6" id="KW-1185">Reference proteome</keyword>
<dbReference type="AlphaFoldDB" id="A0A426RUZ7"/>
<feature type="binding site" evidence="4">
    <location>
        <begin position="14"/>
        <end position="21"/>
    </location>
    <ligand>
        <name>substrate</name>
    </ligand>
</feature>
<proteinExistence type="predicted"/>
<comment type="caution">
    <text evidence="5">The sequence shown here is derived from an EMBL/GenBank/DDBJ whole genome shotgun (WGS) entry which is preliminary data.</text>
</comment>
<feature type="active site" description="Tele-phosphohistidine intermediate" evidence="3">
    <location>
        <position position="15"/>
    </location>
</feature>
<name>A0A426RUZ7_9SPHN</name>
<evidence type="ECO:0000256" key="2">
    <source>
        <dbReference type="ARBA" id="ARBA00023235"/>
    </source>
</evidence>
<organism evidence="5 6">
    <name type="scientific">Sphingorhabdus wooponensis</name>
    <dbReference type="NCBI Taxonomy" id="940136"/>
    <lineage>
        <taxon>Bacteria</taxon>
        <taxon>Pseudomonadati</taxon>
        <taxon>Pseudomonadota</taxon>
        <taxon>Alphaproteobacteria</taxon>
        <taxon>Sphingomonadales</taxon>
        <taxon>Sphingomonadaceae</taxon>
        <taxon>Sphingorhabdus</taxon>
    </lineage>
</organism>
<feature type="active site" description="Proton donor/acceptor" evidence="3">
    <location>
        <position position="97"/>
    </location>
</feature>
<dbReference type="InterPro" id="IPR013078">
    <property type="entry name" value="His_Pase_superF_clade-1"/>
</dbReference>
<gene>
    <name evidence="5" type="ORF">D7D48_07880</name>
</gene>
<evidence type="ECO:0000256" key="1">
    <source>
        <dbReference type="ARBA" id="ARBA00023152"/>
    </source>
</evidence>
<keyword evidence="2" id="KW-0413">Isomerase</keyword>
<dbReference type="Proteomes" id="UP000268553">
    <property type="component" value="Unassembled WGS sequence"/>
</dbReference>
<dbReference type="InterPro" id="IPR001345">
    <property type="entry name" value="PG/BPGM_mutase_AS"/>
</dbReference>
<evidence type="ECO:0000313" key="6">
    <source>
        <dbReference type="Proteomes" id="UP000268553"/>
    </source>
</evidence>
<dbReference type="InterPro" id="IPR050275">
    <property type="entry name" value="PGM_Phosphatase"/>
</dbReference>
<dbReference type="PROSITE" id="PS00175">
    <property type="entry name" value="PG_MUTASE"/>
    <property type="match status" value="1"/>
</dbReference>
<dbReference type="Pfam" id="PF00300">
    <property type="entry name" value="His_Phos_1"/>
    <property type="match status" value="1"/>
</dbReference>
<dbReference type="InterPro" id="IPR029033">
    <property type="entry name" value="His_PPase_superfam"/>
</dbReference>
<keyword evidence="1" id="KW-0324">Glycolysis</keyword>
<dbReference type="OrthoDB" id="9781415at2"/>
<protein>
    <submittedName>
        <fullName evidence="5">Histidine phosphatase family protein</fullName>
    </submittedName>
</protein>
<reference evidence="5 6" key="1">
    <citation type="submission" date="2018-12" db="EMBL/GenBank/DDBJ databases">
        <authorList>
            <person name="Kim S.-J."/>
            <person name="Jung G.-Y."/>
        </authorList>
    </citation>
    <scope>NUCLEOTIDE SEQUENCE [LARGE SCALE GENOMIC DNA]</scope>
    <source>
        <strain evidence="5 6">03SU3-P</strain>
    </source>
</reference>
<dbReference type="SMART" id="SM00855">
    <property type="entry name" value="PGAM"/>
    <property type="match status" value="1"/>
</dbReference>
<dbReference type="SUPFAM" id="SSF53254">
    <property type="entry name" value="Phosphoglycerate mutase-like"/>
    <property type="match status" value="1"/>
</dbReference>